<dbReference type="Gene3D" id="3.60.10.10">
    <property type="entry name" value="Endonuclease/exonuclease/phosphatase"/>
    <property type="match status" value="1"/>
</dbReference>
<dbReference type="InterPro" id="IPR043128">
    <property type="entry name" value="Rev_trsase/Diguanyl_cyclase"/>
</dbReference>
<dbReference type="CDD" id="cd01650">
    <property type="entry name" value="RT_nLTR_like"/>
    <property type="match status" value="1"/>
</dbReference>
<dbReference type="OrthoDB" id="8063529at2759"/>
<proteinExistence type="predicted"/>
<dbReference type="InterPro" id="IPR043502">
    <property type="entry name" value="DNA/RNA_pol_sf"/>
</dbReference>
<protein>
    <submittedName>
        <fullName evidence="1">Uncharacterized protein</fullName>
    </submittedName>
</protein>
<reference evidence="1" key="1">
    <citation type="submission" date="2020-04" db="EMBL/GenBank/DDBJ databases">
        <authorList>
            <person name="Alioto T."/>
            <person name="Alioto T."/>
            <person name="Gomez Garrido J."/>
        </authorList>
    </citation>
    <scope>NUCLEOTIDE SEQUENCE</scope>
    <source>
        <strain evidence="1">A484AB</strain>
    </source>
</reference>
<evidence type="ECO:0000313" key="1">
    <source>
        <dbReference type="EMBL" id="CAB4002490.1"/>
    </source>
</evidence>
<dbReference type="Pfam" id="PF03372">
    <property type="entry name" value="Exo_endo_phos"/>
    <property type="match status" value="1"/>
</dbReference>
<keyword evidence="2" id="KW-1185">Reference proteome</keyword>
<comment type="caution">
    <text evidence="1">The sequence shown here is derived from an EMBL/GenBank/DDBJ whole genome shotgun (WGS) entry which is preliminary data.</text>
</comment>
<accession>A0A6S7HH85</accession>
<feature type="non-terminal residue" evidence="1">
    <location>
        <position position="830"/>
    </location>
</feature>
<dbReference type="EMBL" id="CACRXK020004373">
    <property type="protein sequence ID" value="CAB4002490.1"/>
    <property type="molecule type" value="Genomic_DNA"/>
</dbReference>
<dbReference type="SUPFAM" id="SSF56672">
    <property type="entry name" value="DNA/RNA polymerases"/>
    <property type="match status" value="1"/>
</dbReference>
<name>A0A6S7HH85_PARCT</name>
<dbReference type="PROSITE" id="PS50878">
    <property type="entry name" value="RT_POL"/>
    <property type="match status" value="1"/>
</dbReference>
<dbReference type="SUPFAM" id="SSF56219">
    <property type="entry name" value="DNase I-like"/>
    <property type="match status" value="1"/>
</dbReference>
<dbReference type="PANTHER" id="PTHR47027:SF20">
    <property type="entry name" value="REVERSE TRANSCRIPTASE-LIKE PROTEIN WITH RNA-DIRECTED DNA POLYMERASE DOMAIN"/>
    <property type="match status" value="1"/>
</dbReference>
<organism evidence="1 2">
    <name type="scientific">Paramuricea clavata</name>
    <name type="common">Red gorgonian</name>
    <name type="synonym">Violescent sea-whip</name>
    <dbReference type="NCBI Taxonomy" id="317549"/>
    <lineage>
        <taxon>Eukaryota</taxon>
        <taxon>Metazoa</taxon>
        <taxon>Cnidaria</taxon>
        <taxon>Anthozoa</taxon>
        <taxon>Octocorallia</taxon>
        <taxon>Malacalcyonacea</taxon>
        <taxon>Plexauridae</taxon>
        <taxon>Paramuricea</taxon>
    </lineage>
</organism>
<dbReference type="PANTHER" id="PTHR47027">
    <property type="entry name" value="REVERSE TRANSCRIPTASE DOMAIN-CONTAINING PROTEIN"/>
    <property type="match status" value="1"/>
</dbReference>
<dbReference type="InterPro" id="IPR036691">
    <property type="entry name" value="Endo/exonu/phosph_ase_sf"/>
</dbReference>
<evidence type="ECO:0000313" key="2">
    <source>
        <dbReference type="Proteomes" id="UP001152795"/>
    </source>
</evidence>
<dbReference type="AlphaFoldDB" id="A0A6S7HH85"/>
<dbReference type="InterPro" id="IPR000477">
    <property type="entry name" value="RT_dom"/>
</dbReference>
<dbReference type="GO" id="GO:0003824">
    <property type="term" value="F:catalytic activity"/>
    <property type="evidence" value="ECO:0007669"/>
    <property type="project" value="InterPro"/>
</dbReference>
<gene>
    <name evidence="1" type="ORF">PACLA_8A018371</name>
</gene>
<dbReference type="InterPro" id="IPR005135">
    <property type="entry name" value="Endo/exonuclease/phosphatase"/>
</dbReference>
<sequence>MAKHFLKFASWNIEGLLSKIDDSEFISKLHKFDLVSLVETWLPHEKCNINIDGFHSFSKCRKTVSQNSRRSSGGITILVKSTLKKGIKFLDKESSEEFVWYKLDKTFFNLKHDIFICTVYIPPQNSSRESRLNTDHFENLQNNIYKFASKGNIILCGDFNARIGVVEDFVDNKFLEDDKYITPSLDQRYSKDHHVNAYGKSLIDLCIGNGMAVLNGRTNGDLLGQFTCQTYNGASVVDYVVISHSLLSFVVGFNVEDITEFSHHSCLSFILQIKYPQNSGDTFKLTPHIKSFIWNESQKDALRECMSSNEVENKLESLFFQHKGVSSDEATYTDILVANFSEILSDTSQKVLNIKRQKKKIKKGNTKMRQEWYDGNCHNLKKNLRNLGSLLSKFPNDIYLRHLFFAKKKEYKRTVKKQKRQFHNSILNKIELLSENNPKDFWKLVNSIKAQKPRTSHEILPSEWFDYFKNLNKININTEVASSEAQIIKDFNIWALGTNDTLDRPVSLEEVYKLSKRLKNKKASANDSLSNEIIKLAVEVMPSYFEKLFNKILSNGHFPSLWSKGFIVPIYKSGSNIDPNNYRGICISSCLGKFFTLIMNERLNKYLDENNIMSNCQIGFRKNYRTADHLLVLKTLIDYYKSKRKPIFACFIDFKKAYDSVWRESLFFKLILNGCSKRFIRLMLSMYSSYDCSVKLEEGYTTFFRSHVGVKQGCNLSPTLFNLFINDLPDIFDRSCTPVKLNDTNLSCLLYADDLVLLSESRAGLQNCLTKLVYYTKKWKLNINLKKSKVLVFGTPTQKRRHSTSIWTFGKNILEQVDEYCYLGITLHFS</sequence>
<dbReference type="Proteomes" id="UP001152795">
    <property type="component" value="Unassembled WGS sequence"/>
</dbReference>
<dbReference type="Gene3D" id="3.30.70.270">
    <property type="match status" value="1"/>
</dbReference>
<dbReference type="Pfam" id="PF00078">
    <property type="entry name" value="RVT_1"/>
    <property type="match status" value="1"/>
</dbReference>